<dbReference type="Pfam" id="PF09366">
    <property type="entry name" value="DUF1997"/>
    <property type="match status" value="1"/>
</dbReference>
<dbReference type="AlphaFoldDB" id="A0A1U7IH19"/>
<accession>A0A1U7IH19</accession>
<dbReference type="OrthoDB" id="456116at2"/>
<gene>
    <name evidence="1" type="ORF">NIES2119_17355</name>
</gene>
<dbReference type="InterPro" id="IPR018971">
    <property type="entry name" value="DUF1997"/>
</dbReference>
<evidence type="ECO:0000313" key="1">
    <source>
        <dbReference type="EMBL" id="OKH36409.1"/>
    </source>
</evidence>
<organism evidence="1 2">
    <name type="scientific">[Phormidium ambiguum] IAM M-71</name>
    <dbReference type="NCBI Taxonomy" id="454136"/>
    <lineage>
        <taxon>Bacteria</taxon>
        <taxon>Bacillati</taxon>
        <taxon>Cyanobacteriota</taxon>
        <taxon>Cyanophyceae</taxon>
        <taxon>Oscillatoriophycideae</taxon>
        <taxon>Aerosakkonematales</taxon>
        <taxon>Aerosakkonemataceae</taxon>
        <taxon>Floridanema</taxon>
    </lineage>
</organism>
<proteinExistence type="predicted"/>
<evidence type="ECO:0000313" key="2">
    <source>
        <dbReference type="Proteomes" id="UP000185860"/>
    </source>
</evidence>
<sequence>MQSQYSEYQSIEMSETFLDFRENFSPAEESSTQTAEELEPFRFHGYFEDCMEMYAPPQVVAEYLNAHHEWFRRCAQPMKAEPLGENGYALVIGRFGSFGYEVEPKIGLHLLPPEAGVYRIRTISIPDYVAPGYDVDFNAAMKLVEVNTDLVNENTQLMKEYPSTITRIEWQLDLAVFIKFPRFIHRLPKNLIQNTGDRLLAQIVRQVNRRLTQKVQEDFHTSLGLLLPQKIKRH</sequence>
<protein>
    <submittedName>
        <fullName evidence="1">Uncharacterized protein</fullName>
    </submittedName>
</protein>
<dbReference type="Proteomes" id="UP000185860">
    <property type="component" value="Unassembled WGS sequence"/>
</dbReference>
<dbReference type="EMBL" id="MRCE01000016">
    <property type="protein sequence ID" value="OKH36409.1"/>
    <property type="molecule type" value="Genomic_DNA"/>
</dbReference>
<dbReference type="STRING" id="454136.NIES2119_17355"/>
<dbReference type="RefSeq" id="WP_073594764.1">
    <property type="nucleotide sequence ID" value="NZ_MRCE01000016.1"/>
</dbReference>
<reference evidence="1 2" key="1">
    <citation type="submission" date="2016-11" db="EMBL/GenBank/DDBJ databases">
        <title>Draft Genome Sequences of Nine Cyanobacterial Strains from Diverse Habitats.</title>
        <authorList>
            <person name="Zhu T."/>
            <person name="Hou S."/>
            <person name="Lu X."/>
            <person name="Hess W.R."/>
        </authorList>
    </citation>
    <scope>NUCLEOTIDE SEQUENCE [LARGE SCALE GENOMIC DNA]</scope>
    <source>
        <strain evidence="1 2">IAM M-71</strain>
    </source>
</reference>
<name>A0A1U7IH19_9CYAN</name>
<comment type="caution">
    <text evidence="1">The sequence shown here is derived from an EMBL/GenBank/DDBJ whole genome shotgun (WGS) entry which is preliminary data.</text>
</comment>